<evidence type="ECO:0000313" key="2">
    <source>
        <dbReference type="Proteomes" id="UP000198859"/>
    </source>
</evidence>
<dbReference type="Proteomes" id="UP000198859">
    <property type="component" value="Chromosome I"/>
</dbReference>
<name>A0A1H1LN50_9ACTN</name>
<reference evidence="2" key="1">
    <citation type="submission" date="2016-10" db="EMBL/GenBank/DDBJ databases">
        <authorList>
            <person name="Varghese N."/>
            <person name="Submissions S."/>
        </authorList>
    </citation>
    <scope>NUCLEOTIDE SEQUENCE [LARGE SCALE GENOMIC DNA]</scope>
    <source>
        <strain evidence="2">DSM 22127</strain>
    </source>
</reference>
<protein>
    <submittedName>
        <fullName evidence="1">Uncharacterized protein</fullName>
    </submittedName>
</protein>
<sequence>MSVQHSTSPDLWRAVWRLADAWSETPLVKDFAATLPRNQGFENRGDSATGIPALLQHLDMHAGMMMKPLMFGSRVPVLLDQPLISGGTPAVDQSEIAAWLTMANQIETAHRMTLAWLRSRLAGYPILRAPQLAPGTPLTTFEMTIHYGWAKEEFSAGLNQLPAPPSVPNLLGAHVNASRELDEAARDLVRTLEVSPAWIRFHDSLDGLGEVGKVALRDARRELAERLSLEAVDDHEENFALPRAEYRAHTTAEVIDSLTDSARKYADAFNDVHKLLTLVACEIFGELALFGEPWPLPVLKLATPQPGQPIVAFEGQGAAGLFLDPGQVLWLSNESVPDAVRIETKSMKFDVEGLRQHFQARVLIGTGEGWPASTIQIQADAAE</sequence>
<evidence type="ECO:0000313" key="1">
    <source>
        <dbReference type="EMBL" id="SDR75505.1"/>
    </source>
</evidence>
<dbReference type="EMBL" id="LT629757">
    <property type="protein sequence ID" value="SDR75505.1"/>
    <property type="molecule type" value="Genomic_DNA"/>
</dbReference>
<organism evidence="1 2">
    <name type="scientific">Nocardioides scoriae</name>
    <dbReference type="NCBI Taxonomy" id="642780"/>
    <lineage>
        <taxon>Bacteria</taxon>
        <taxon>Bacillati</taxon>
        <taxon>Actinomycetota</taxon>
        <taxon>Actinomycetes</taxon>
        <taxon>Propionibacteriales</taxon>
        <taxon>Nocardioidaceae</taxon>
        <taxon>Nocardioides</taxon>
    </lineage>
</organism>
<accession>A0A1H1LN50</accession>
<gene>
    <name evidence="1" type="ORF">SAMN04488570_0275</name>
</gene>
<dbReference type="RefSeq" id="WP_091725294.1">
    <property type="nucleotide sequence ID" value="NZ_LT629757.1"/>
</dbReference>
<keyword evidence="2" id="KW-1185">Reference proteome</keyword>
<dbReference type="OrthoDB" id="4705742at2"/>
<dbReference type="AlphaFoldDB" id="A0A1H1LN50"/>
<proteinExistence type="predicted"/>